<dbReference type="Proteomes" id="UP000436141">
    <property type="component" value="Unassembled WGS sequence"/>
</dbReference>
<dbReference type="EMBL" id="WUIY01000122">
    <property type="protein sequence ID" value="MXI76055.1"/>
    <property type="molecule type" value="Genomic_DNA"/>
</dbReference>
<accession>A0A6N8R3M6</accession>
<evidence type="ECO:0000256" key="1">
    <source>
        <dbReference type="SAM" id="Phobius"/>
    </source>
</evidence>
<reference evidence="2 3" key="1">
    <citation type="submission" date="2019-12" db="EMBL/GenBank/DDBJ databases">
        <title>Enteriobacteria Tanzani isolates_10434.</title>
        <authorList>
            <person name="Subbiah M."/>
            <person name="Call D."/>
        </authorList>
    </citation>
    <scope>NUCLEOTIDE SEQUENCE [LARGE SCALE GENOMIC DNA]</scope>
    <source>
        <strain evidence="2 3">10434wD1</strain>
    </source>
</reference>
<keyword evidence="1" id="KW-0812">Transmembrane</keyword>
<keyword evidence="1" id="KW-0472">Membrane</keyword>
<comment type="caution">
    <text evidence="2">The sequence shown here is derived from an EMBL/GenBank/DDBJ whole genome shotgun (WGS) entry which is preliminary data.</text>
</comment>
<dbReference type="AlphaFoldDB" id="A0A6N8R3M6"/>
<organism evidence="2 3">
    <name type="scientific">Escherichia coli</name>
    <dbReference type="NCBI Taxonomy" id="562"/>
    <lineage>
        <taxon>Bacteria</taxon>
        <taxon>Pseudomonadati</taxon>
        <taxon>Pseudomonadota</taxon>
        <taxon>Gammaproteobacteria</taxon>
        <taxon>Enterobacterales</taxon>
        <taxon>Enterobacteriaceae</taxon>
        <taxon>Escherichia</taxon>
    </lineage>
</organism>
<keyword evidence="1" id="KW-1133">Transmembrane helix</keyword>
<name>A0A6N8R3M6_ECOLX</name>
<protein>
    <submittedName>
        <fullName evidence="2">Uncharacterized protein</fullName>
    </submittedName>
</protein>
<evidence type="ECO:0000313" key="3">
    <source>
        <dbReference type="Proteomes" id="UP000436141"/>
    </source>
</evidence>
<gene>
    <name evidence="2" type="ORF">GRW05_17670</name>
</gene>
<feature type="transmembrane region" description="Helical" evidence="1">
    <location>
        <begin position="38"/>
        <end position="63"/>
    </location>
</feature>
<proteinExistence type="predicted"/>
<evidence type="ECO:0000313" key="2">
    <source>
        <dbReference type="EMBL" id="MXI76055.1"/>
    </source>
</evidence>
<sequence length="90" mass="9915">MKIRCKCCSHTEETSKDFFVKIIGGALPVGGYWAWVTYFFAGTGFAMPIVVAMILGGVGLLAFQHQVIQFIADKAYKCPKCSECQWEAIG</sequence>